<dbReference type="EMBL" id="CAJPDS010000139">
    <property type="protein sequence ID" value="CAF9939850.1"/>
    <property type="molecule type" value="Genomic_DNA"/>
</dbReference>
<dbReference type="InterPro" id="IPR012617">
    <property type="entry name" value="AATF_C"/>
</dbReference>
<dbReference type="PANTHER" id="PTHR15565">
    <property type="entry name" value="AATF PROTEIN APOPTOSIS ANTAGONIZING TRANSCRIPTION FACTOR"/>
    <property type="match status" value="1"/>
</dbReference>
<feature type="compositionally biased region" description="Basic and acidic residues" evidence="3">
    <location>
        <begin position="50"/>
        <end position="68"/>
    </location>
</feature>
<comment type="similarity">
    <text evidence="1">Belongs to the AATF family.</text>
</comment>
<dbReference type="GO" id="GO:0005730">
    <property type="term" value="C:nucleolus"/>
    <property type="evidence" value="ECO:0007669"/>
    <property type="project" value="TreeGrafter"/>
</dbReference>
<dbReference type="OrthoDB" id="5783963at2759"/>
<keyword evidence="7" id="KW-1185">Reference proteome</keyword>
<feature type="region of interest" description="Disordered" evidence="3">
    <location>
        <begin position="521"/>
        <end position="554"/>
    </location>
</feature>
<comment type="caution">
    <text evidence="6">The sequence shown here is derived from an EMBL/GenBank/DDBJ whole genome shotgun (WGS) entry which is preliminary data.</text>
</comment>
<name>A0A8H3J359_9LECA</name>
<organism evidence="6 7">
    <name type="scientific">Heterodermia speciosa</name>
    <dbReference type="NCBI Taxonomy" id="116794"/>
    <lineage>
        <taxon>Eukaryota</taxon>
        <taxon>Fungi</taxon>
        <taxon>Dikarya</taxon>
        <taxon>Ascomycota</taxon>
        <taxon>Pezizomycotina</taxon>
        <taxon>Lecanoromycetes</taxon>
        <taxon>OSLEUM clade</taxon>
        <taxon>Lecanoromycetidae</taxon>
        <taxon>Caliciales</taxon>
        <taxon>Physciaceae</taxon>
        <taxon>Heterodermia</taxon>
    </lineage>
</organism>
<dbReference type="Pfam" id="PF08164">
    <property type="entry name" value="TRAUB"/>
    <property type="match status" value="1"/>
</dbReference>
<dbReference type="AlphaFoldDB" id="A0A8H3J359"/>
<dbReference type="GO" id="GO:0000462">
    <property type="term" value="P:maturation of SSU-rRNA from tricistronic rRNA transcript (SSU-rRNA, 5.8S rRNA, LSU-rRNA)"/>
    <property type="evidence" value="ECO:0007669"/>
    <property type="project" value="TreeGrafter"/>
</dbReference>
<feature type="compositionally biased region" description="Low complexity" evidence="3">
    <location>
        <begin position="202"/>
        <end position="222"/>
    </location>
</feature>
<dbReference type="PANTHER" id="PTHR15565:SF0">
    <property type="entry name" value="PROTEIN AATF"/>
    <property type="match status" value="1"/>
</dbReference>
<sequence length="554" mass="60150">MPGRRAPKTWAEQLADLDDPAPKDLDPEANGDGFEPGEDASDDGTNSAADEAREHYEVVGRSKFREPEQLVLGPEYIGSQISRDALEDGLNDNPFAPRTEDRSSISQDEGSTDPDEDMKDQASDDGRDSGNEETFQGFQDDRFTASRFKSLSNPANANSIESLDSASQTSDEGVEPSKRSVNILQSRSSEDNDEDMATNGISDSVSDTSSTSSEAPSLNSTSQIKQSAQRVQLRKMMAESQKAIISNISAATKADATKGKAIKKQRSTFDSLLNTRIKLQKALIATNSLPTTTTAPEDTKAIKAAEQAALNLWNTITSLRHTLQPPSTPIPHPATPSTPLSTLWAATHDPTTASLSAHRATLTKWSHKIRPPGAALLASRNKFSQSPSHQPLTAVLDAHLSGTQAQKHIAKARTPRSCAPLQVASTDIYDDSDFYTALLRELVEQRMGDAASVPAPTPLLLPGMKDRAFRVKKKVDTKASKGRKLRYTVHEKLLNFIAPEDRGTWGERQRGELFGGLLGRKVEMGEEEGSEEGVGGAGSGEDRREEEALMLFRR</sequence>
<accession>A0A8H3J359</accession>
<feature type="compositionally biased region" description="Polar residues" evidence="3">
    <location>
        <begin position="147"/>
        <end position="171"/>
    </location>
</feature>
<feature type="compositionally biased region" description="Basic and acidic residues" evidence="3">
    <location>
        <begin position="119"/>
        <end position="130"/>
    </location>
</feature>
<protein>
    <recommendedName>
        <fullName evidence="2">Protein BFR2</fullName>
    </recommendedName>
</protein>
<evidence type="ECO:0000256" key="2">
    <source>
        <dbReference type="ARBA" id="ARBA00013850"/>
    </source>
</evidence>
<feature type="domain" description="AATF leucine zipper-containing" evidence="5">
    <location>
        <begin position="255"/>
        <end position="368"/>
    </location>
</feature>
<feature type="region of interest" description="Disordered" evidence="3">
    <location>
        <begin position="1"/>
        <end position="229"/>
    </location>
</feature>
<evidence type="ECO:0000256" key="1">
    <source>
        <dbReference type="ARBA" id="ARBA00008966"/>
    </source>
</evidence>
<dbReference type="Proteomes" id="UP000664521">
    <property type="component" value="Unassembled WGS sequence"/>
</dbReference>
<evidence type="ECO:0000313" key="7">
    <source>
        <dbReference type="Proteomes" id="UP000664521"/>
    </source>
</evidence>
<dbReference type="InterPro" id="IPR039223">
    <property type="entry name" value="AATF/Bfr2"/>
</dbReference>
<evidence type="ECO:0000259" key="5">
    <source>
        <dbReference type="Pfam" id="PF13339"/>
    </source>
</evidence>
<feature type="domain" description="Apoptosis-antagonizing transcription factor C-terminal" evidence="4">
    <location>
        <begin position="435"/>
        <end position="518"/>
    </location>
</feature>
<gene>
    <name evidence="6" type="primary">BFR2</name>
    <name evidence="6" type="ORF">HETSPECPRED_001915</name>
</gene>
<proteinExistence type="inferred from homology"/>
<dbReference type="InterPro" id="IPR025160">
    <property type="entry name" value="AATF"/>
</dbReference>
<evidence type="ECO:0000259" key="4">
    <source>
        <dbReference type="Pfam" id="PF08164"/>
    </source>
</evidence>
<reference evidence="6" key="1">
    <citation type="submission" date="2021-03" db="EMBL/GenBank/DDBJ databases">
        <authorList>
            <person name="Tagirdzhanova G."/>
        </authorList>
    </citation>
    <scope>NUCLEOTIDE SEQUENCE</scope>
</reference>
<dbReference type="Pfam" id="PF13339">
    <property type="entry name" value="AATF-Che1"/>
    <property type="match status" value="1"/>
</dbReference>
<evidence type="ECO:0000256" key="3">
    <source>
        <dbReference type="SAM" id="MobiDB-lite"/>
    </source>
</evidence>
<evidence type="ECO:0000313" key="6">
    <source>
        <dbReference type="EMBL" id="CAF9939850.1"/>
    </source>
</evidence>